<organism evidence="1 2">
    <name type="scientific">Photobacterium kishitanii</name>
    <dbReference type="NCBI Taxonomy" id="318456"/>
    <lineage>
        <taxon>Bacteria</taxon>
        <taxon>Pseudomonadati</taxon>
        <taxon>Pseudomonadota</taxon>
        <taxon>Gammaproteobacteria</taxon>
        <taxon>Vibrionales</taxon>
        <taxon>Vibrionaceae</taxon>
        <taxon>Photobacterium</taxon>
    </lineage>
</organism>
<sequence length="110" mass="12652">MEYDLCKITLSGQERNFKKTRIPGEYEIYFENCFSKINLCEFLADYKSSIEATTMWGSSGEKITDTFIVNELVESPNFPESKGFKTYSITWSSSTAIDYGYMILKLTNMA</sequence>
<dbReference type="RefSeq" id="WP_045072227.1">
    <property type="nucleotide sequence ID" value="NZ_JZTB01000037.1"/>
</dbReference>
<name>A0AAX0YR25_9GAMM</name>
<evidence type="ECO:0000313" key="1">
    <source>
        <dbReference type="EMBL" id="PSX42997.1"/>
    </source>
</evidence>
<comment type="caution">
    <text evidence="1">The sequence shown here is derived from an EMBL/GenBank/DDBJ whole genome shotgun (WGS) entry which is preliminary data.</text>
</comment>
<reference evidence="1 2" key="1">
    <citation type="submission" date="2018-01" db="EMBL/GenBank/DDBJ databases">
        <title>Whole genome sequencing of Histamine producing bacteria.</title>
        <authorList>
            <person name="Butler K."/>
        </authorList>
    </citation>
    <scope>NUCLEOTIDE SEQUENCE [LARGE SCALE GENOMIC DNA]</scope>
    <source>
        <strain evidence="1 2">A1-4</strain>
    </source>
</reference>
<dbReference type="EMBL" id="PYOZ01000024">
    <property type="protein sequence ID" value="PSX42997.1"/>
    <property type="molecule type" value="Genomic_DNA"/>
</dbReference>
<dbReference type="AlphaFoldDB" id="A0AAX0YR25"/>
<protein>
    <submittedName>
        <fullName evidence="1">Uncharacterized protein</fullName>
    </submittedName>
</protein>
<proteinExistence type="predicted"/>
<evidence type="ECO:0000313" key="2">
    <source>
        <dbReference type="Proteomes" id="UP000240728"/>
    </source>
</evidence>
<keyword evidence="2" id="KW-1185">Reference proteome</keyword>
<gene>
    <name evidence="1" type="ORF">C0W53_21115</name>
</gene>
<dbReference type="Proteomes" id="UP000240728">
    <property type="component" value="Unassembled WGS sequence"/>
</dbReference>
<accession>A0AAX0YR25</accession>